<name>A0A1H8D2G8_9BACI</name>
<dbReference type="AlphaFoldDB" id="A0A1H8D2G8"/>
<dbReference type="GO" id="GO:0005886">
    <property type="term" value="C:plasma membrane"/>
    <property type="evidence" value="ECO:0007669"/>
    <property type="project" value="UniProtKB-SubCell"/>
</dbReference>
<dbReference type="STRING" id="930146.SAMN05192533_10848"/>
<accession>A0A1H8D2G8</accession>
<organism evidence="2 3">
    <name type="scientific">Mesobacillus persicus</name>
    <dbReference type="NCBI Taxonomy" id="930146"/>
    <lineage>
        <taxon>Bacteria</taxon>
        <taxon>Bacillati</taxon>
        <taxon>Bacillota</taxon>
        <taxon>Bacilli</taxon>
        <taxon>Bacillales</taxon>
        <taxon>Bacillaceae</taxon>
        <taxon>Mesobacillus</taxon>
    </lineage>
</organism>
<evidence type="ECO:0000313" key="3">
    <source>
        <dbReference type="Proteomes" id="UP000198553"/>
    </source>
</evidence>
<dbReference type="InterPro" id="IPR052536">
    <property type="entry name" value="ABC-4_Integral_Memb_Prot"/>
</dbReference>
<evidence type="ECO:0000256" key="1">
    <source>
        <dbReference type="SAM" id="Phobius"/>
    </source>
</evidence>
<keyword evidence="1" id="KW-0812">Transmembrane</keyword>
<feature type="transmembrane region" description="Helical" evidence="1">
    <location>
        <begin position="42"/>
        <end position="66"/>
    </location>
</feature>
<dbReference type="EMBL" id="FOBW01000008">
    <property type="protein sequence ID" value="SEN01415.1"/>
    <property type="molecule type" value="Genomic_DNA"/>
</dbReference>
<dbReference type="Proteomes" id="UP000198553">
    <property type="component" value="Unassembled WGS sequence"/>
</dbReference>
<keyword evidence="1" id="KW-0472">Membrane</keyword>
<dbReference type="RefSeq" id="WP_090745771.1">
    <property type="nucleotide sequence ID" value="NZ_FOBW01000008.1"/>
</dbReference>
<feature type="transmembrane region" description="Helical" evidence="1">
    <location>
        <begin position="133"/>
        <end position="155"/>
    </location>
</feature>
<keyword evidence="3" id="KW-1185">Reference proteome</keyword>
<dbReference type="PANTHER" id="PTHR46795">
    <property type="entry name" value="ABC TRANSPORTER PERMEASE-RELATED-RELATED"/>
    <property type="match status" value="1"/>
</dbReference>
<reference evidence="3" key="1">
    <citation type="submission" date="2016-10" db="EMBL/GenBank/DDBJ databases">
        <authorList>
            <person name="Varghese N."/>
            <person name="Submissions S."/>
        </authorList>
    </citation>
    <scope>NUCLEOTIDE SEQUENCE [LARGE SCALE GENOMIC DNA]</scope>
    <source>
        <strain evidence="3">B48,IBRC-M 10115,DSM 25386,CECT 8001</strain>
    </source>
</reference>
<dbReference type="OrthoDB" id="1937696at2"/>
<sequence>MDYNQSTAPFNDRPMENYSEEERFRVASKIDDYHNNRNSSGMMFFVTTFLSIMFFFGTFVLLYLNLFSEIEEEKAKYNKLYKIGMTSKEVKGNISREIRTILSIPTILGTVLAALYVVILSTDVGGIMNNLDMLFHFFLITGIYLSIQIIYYFYLRNKTLKHIIR</sequence>
<evidence type="ECO:0000313" key="2">
    <source>
        <dbReference type="EMBL" id="SEN01415.1"/>
    </source>
</evidence>
<keyword evidence="1" id="KW-1133">Transmembrane helix</keyword>
<feature type="transmembrane region" description="Helical" evidence="1">
    <location>
        <begin position="101"/>
        <end position="121"/>
    </location>
</feature>
<proteinExistence type="predicted"/>
<gene>
    <name evidence="2" type="ORF">SAMN05192533_10848</name>
</gene>
<protein>
    <submittedName>
        <fullName evidence="2">Putative ABC transport system permease protein</fullName>
    </submittedName>
</protein>